<dbReference type="AlphaFoldDB" id="A0A1G2R6U8"/>
<feature type="domain" description="SpoVR protein-like N-terminal" evidence="1">
    <location>
        <begin position="6"/>
        <end position="440"/>
    </location>
</feature>
<dbReference type="Proteomes" id="UP000179258">
    <property type="component" value="Unassembled WGS sequence"/>
</dbReference>
<comment type="caution">
    <text evidence="2">The sequence shown here is derived from an EMBL/GenBank/DDBJ whole genome shotgun (WGS) entry which is preliminary data.</text>
</comment>
<accession>A0A1G2R6U8</accession>
<reference evidence="2 3" key="1">
    <citation type="journal article" date="2016" name="Nat. Commun.">
        <title>Thousands of microbial genomes shed light on interconnected biogeochemical processes in an aquifer system.</title>
        <authorList>
            <person name="Anantharaman K."/>
            <person name="Brown C.T."/>
            <person name="Hug L.A."/>
            <person name="Sharon I."/>
            <person name="Castelle C.J."/>
            <person name="Probst A.J."/>
            <person name="Thomas B.C."/>
            <person name="Singh A."/>
            <person name="Wilkins M.J."/>
            <person name="Karaoz U."/>
            <person name="Brodie E.L."/>
            <person name="Williams K.H."/>
            <person name="Hubbard S.S."/>
            <person name="Banfield J.F."/>
        </authorList>
    </citation>
    <scope>NUCLEOTIDE SEQUENCE [LARGE SCALE GENOMIC DNA]</scope>
</reference>
<proteinExistence type="predicted"/>
<dbReference type="PANTHER" id="PTHR30029:SF2">
    <property type="entry name" value="STAGE V SPORULATION PROTEIN R"/>
    <property type="match status" value="1"/>
</dbReference>
<dbReference type="PANTHER" id="PTHR30029">
    <property type="entry name" value="STAGE V SPORULATION PROTEIN R"/>
    <property type="match status" value="1"/>
</dbReference>
<evidence type="ECO:0000313" key="2">
    <source>
        <dbReference type="EMBL" id="OHA68590.1"/>
    </source>
</evidence>
<evidence type="ECO:0000259" key="1">
    <source>
        <dbReference type="Pfam" id="PF04293"/>
    </source>
</evidence>
<sequence>MELLNQQMKAEMEECKKRARAAGLQFPDNTLEYKVSNLDMLELSPKHMIPTMYDYWVHDVATIRNKWLYDMYPHNPYETVINTRPPISFYNQDNADWFNVVIFYHVLGHIDFDQNNVSFRKTWDDDFAGQALADKRLINRIREELGPKKRWVDYVIEFARALDNLVGYYKELEEVDRQDTSAIFSSASRKREYYFSHFLPRLQEARTISHAFYYDEIERYNRCVMQFGSDEGEKAFFDDGYMLGRFPQFHSFFKKWEEQERKPKPKDVFQYVMEHSEFLNTEENLWMKDVIQVVRRTSLYFQPQIRTKIANEGWASLWHERLYIPDERNATHDTDFAKVVSGVTLIPQLGINPYATGKHLFEFIEELGRKGRLSPAYHMLKNKDARERYDQRLGEDYGKQVMLEARKYLDDFLLINFLSDEDFQDFIDTHQLWIAGARPSREHWKMAEIYIKTKSGKDYRKILNGMLYHPPHIDWESKTKDGELYLDHVYEGRTLHTKSIAAVLIGLEFFWGKRVRLETTEYEEVQPKNWWEWRELGRKPQYKKVRVLYTCDKKKAERKVL</sequence>
<protein>
    <recommendedName>
        <fullName evidence="1">SpoVR protein-like N-terminal domain-containing protein</fullName>
    </recommendedName>
</protein>
<dbReference type="InterPro" id="IPR007390">
    <property type="entry name" value="Spore_V_R"/>
</dbReference>
<gene>
    <name evidence="2" type="ORF">A3D59_02560</name>
</gene>
<dbReference type="InterPro" id="IPR056174">
    <property type="entry name" value="SpoVR_N"/>
</dbReference>
<evidence type="ECO:0000313" key="3">
    <source>
        <dbReference type="Proteomes" id="UP000179258"/>
    </source>
</evidence>
<dbReference type="Pfam" id="PF04293">
    <property type="entry name" value="SpoVR"/>
    <property type="match status" value="1"/>
</dbReference>
<name>A0A1G2R6U8_9BACT</name>
<organism evidence="2 3">
    <name type="scientific">Candidatus Wildermuthbacteria bacterium RIFCSPHIGHO2_02_FULL_47_17</name>
    <dbReference type="NCBI Taxonomy" id="1802452"/>
    <lineage>
        <taxon>Bacteria</taxon>
        <taxon>Candidatus Wildermuthiibacteriota</taxon>
    </lineage>
</organism>
<dbReference type="EMBL" id="MHTX01000013">
    <property type="protein sequence ID" value="OHA68590.1"/>
    <property type="molecule type" value="Genomic_DNA"/>
</dbReference>